<dbReference type="EMBL" id="JAUSTN010000005">
    <property type="protein sequence ID" value="MDQ0275011.1"/>
    <property type="molecule type" value="Genomic_DNA"/>
</dbReference>
<protein>
    <submittedName>
        <fullName evidence="2">Esterase</fullName>
    </submittedName>
</protein>
<evidence type="ECO:0000313" key="3">
    <source>
        <dbReference type="Proteomes" id="UP001236559"/>
    </source>
</evidence>
<evidence type="ECO:0000259" key="1">
    <source>
        <dbReference type="Pfam" id="PF00326"/>
    </source>
</evidence>
<dbReference type="SUPFAM" id="SSF53474">
    <property type="entry name" value="alpha/beta-Hydrolases"/>
    <property type="match status" value="1"/>
</dbReference>
<dbReference type="InterPro" id="IPR001375">
    <property type="entry name" value="Peptidase_S9_cat"/>
</dbReference>
<name>A0ABU0AUS6_9FIRM</name>
<comment type="caution">
    <text evidence="2">The sequence shown here is derived from an EMBL/GenBank/DDBJ whole genome shotgun (WGS) entry which is preliminary data.</text>
</comment>
<gene>
    <name evidence="2" type="ORF">J2S72_001035</name>
</gene>
<dbReference type="Pfam" id="PF00326">
    <property type="entry name" value="Peptidase_S9"/>
    <property type="match status" value="1"/>
</dbReference>
<keyword evidence="3" id="KW-1185">Reference proteome</keyword>
<organism evidence="2 3">
    <name type="scientific">Peptoniphilus koenoeneniae</name>
    <dbReference type="NCBI Taxonomy" id="507751"/>
    <lineage>
        <taxon>Bacteria</taxon>
        <taxon>Bacillati</taxon>
        <taxon>Bacillota</taxon>
        <taxon>Tissierellia</taxon>
        <taxon>Tissierellales</taxon>
        <taxon>Peptoniphilaceae</taxon>
        <taxon>Peptoniphilus</taxon>
    </lineage>
</organism>
<dbReference type="RefSeq" id="WP_307495118.1">
    <property type="nucleotide sequence ID" value="NZ_JAUSTN010000005.1"/>
</dbReference>
<dbReference type="Proteomes" id="UP001236559">
    <property type="component" value="Unassembled WGS sequence"/>
</dbReference>
<proteinExistence type="predicted"/>
<accession>A0ABU0AUS6</accession>
<reference evidence="2 3" key="1">
    <citation type="submission" date="2023-07" db="EMBL/GenBank/DDBJ databases">
        <title>Genomic Encyclopedia of Type Strains, Phase IV (KMG-IV): sequencing the most valuable type-strain genomes for metagenomic binning, comparative biology and taxonomic classification.</title>
        <authorList>
            <person name="Goeker M."/>
        </authorList>
    </citation>
    <scope>NUCLEOTIDE SEQUENCE [LARGE SCALE GENOMIC DNA]</scope>
    <source>
        <strain evidence="2 3">DSM 22616</strain>
    </source>
</reference>
<evidence type="ECO:0000313" key="2">
    <source>
        <dbReference type="EMBL" id="MDQ0275011.1"/>
    </source>
</evidence>
<sequence>MIKSKMFTYDEIYIDGIQTYVIKPKKIEDKIKTLIFYHGWGSNIERQVFRGTIFASYGYQVIIPEERNHGSRGNLDYEDANTIKEYFFRTLMGNVEESTRIYKHAIKNLGADENNIIIGGHSLGAISAGAIFTFNKKIKSLLSFNGSMEFEELVKGISQIQGTETYEMMRRNEFIRTLNPIRYPENLMNRKICLLNGQDDDTVSNSMNEKFYQSIKEKYKNKKDLCFEKFEKTGHQLTTQMLERALEFLEN</sequence>
<dbReference type="Gene3D" id="3.40.50.1820">
    <property type="entry name" value="alpha/beta hydrolase"/>
    <property type="match status" value="1"/>
</dbReference>
<dbReference type="InterPro" id="IPR029058">
    <property type="entry name" value="AB_hydrolase_fold"/>
</dbReference>
<feature type="domain" description="Peptidase S9 prolyl oligopeptidase catalytic" evidence="1">
    <location>
        <begin position="95"/>
        <end position="239"/>
    </location>
</feature>